<feature type="compositionally biased region" description="Low complexity" evidence="1">
    <location>
        <begin position="193"/>
        <end position="214"/>
    </location>
</feature>
<feature type="region of interest" description="Disordered" evidence="1">
    <location>
        <begin position="185"/>
        <end position="214"/>
    </location>
</feature>
<sequence>MPRTQRHHRAQVIDLAARRRDRDQAAGVATTREHAPGWLLRSPAYRVVDSLAPWAGLSDGATFATLLGDPVDAHLVLTTFPPHALARSFCGGPTLEQVARAVTREPRRIKARVWVGGYGTPDEGISVAAVYVRFEGVPAETAARAGQHPALWAWLTTRLGHDGTAPCWPEPDEIAADRADVPEPGSWWRLRWGPSRAPSARPARAGSPGPAAAT</sequence>
<dbReference type="EMBL" id="JBHUOG010000001">
    <property type="protein sequence ID" value="MFD2793917.1"/>
    <property type="molecule type" value="Genomic_DNA"/>
</dbReference>
<evidence type="ECO:0000313" key="2">
    <source>
        <dbReference type="EMBL" id="MFD2793917.1"/>
    </source>
</evidence>
<dbReference type="Proteomes" id="UP001597479">
    <property type="component" value="Unassembled WGS sequence"/>
</dbReference>
<keyword evidence="3" id="KW-1185">Reference proteome</keyword>
<name>A0ABW5VQH8_9MICO</name>
<proteinExistence type="predicted"/>
<comment type="caution">
    <text evidence="2">The sequence shown here is derived from an EMBL/GenBank/DDBJ whole genome shotgun (WGS) entry which is preliminary data.</text>
</comment>
<gene>
    <name evidence="2" type="ORF">ACFS27_10210</name>
</gene>
<accession>A0ABW5VQH8</accession>
<organism evidence="2 3">
    <name type="scientific">Promicromonospora vindobonensis</name>
    <dbReference type="NCBI Taxonomy" id="195748"/>
    <lineage>
        <taxon>Bacteria</taxon>
        <taxon>Bacillati</taxon>
        <taxon>Actinomycetota</taxon>
        <taxon>Actinomycetes</taxon>
        <taxon>Micrococcales</taxon>
        <taxon>Promicromonosporaceae</taxon>
        <taxon>Promicromonospora</taxon>
    </lineage>
</organism>
<protein>
    <submittedName>
        <fullName evidence="2">Uncharacterized protein</fullName>
    </submittedName>
</protein>
<reference evidence="3" key="1">
    <citation type="journal article" date="2019" name="Int. J. Syst. Evol. Microbiol.">
        <title>The Global Catalogue of Microorganisms (GCM) 10K type strain sequencing project: providing services to taxonomists for standard genome sequencing and annotation.</title>
        <authorList>
            <consortium name="The Broad Institute Genomics Platform"/>
            <consortium name="The Broad Institute Genome Sequencing Center for Infectious Disease"/>
            <person name="Wu L."/>
            <person name="Ma J."/>
        </authorList>
    </citation>
    <scope>NUCLEOTIDE SEQUENCE [LARGE SCALE GENOMIC DNA]</scope>
    <source>
        <strain evidence="3">CCM 7044</strain>
    </source>
</reference>
<evidence type="ECO:0000313" key="3">
    <source>
        <dbReference type="Proteomes" id="UP001597479"/>
    </source>
</evidence>
<dbReference type="RefSeq" id="WP_377182538.1">
    <property type="nucleotide sequence ID" value="NZ_JBHUOG010000001.1"/>
</dbReference>
<evidence type="ECO:0000256" key="1">
    <source>
        <dbReference type="SAM" id="MobiDB-lite"/>
    </source>
</evidence>